<gene>
    <name evidence="3" type="ORF">Ocin01_11240</name>
    <name evidence="2" type="ORF">Ocin01_11242</name>
</gene>
<comment type="caution">
    <text evidence="2">The sequence shown here is derived from an EMBL/GenBank/DDBJ whole genome shotgun (WGS) entry which is preliminary data.</text>
</comment>
<sequence>MNIKYVFAIIAALIGVALGDTTPGPNGKDPHGTIAY</sequence>
<keyword evidence="4" id="KW-1185">Reference proteome</keyword>
<proteinExistence type="predicted"/>
<reference evidence="2 4" key="2">
    <citation type="journal article" date="2016" name="Genome Biol. Evol.">
        <title>Gene Family Evolution Reflects Adaptation to Soil Environmental Stressors in the Genome of the Collembolan Orchesella cincta.</title>
        <authorList>
            <person name="Faddeeva-Vakhrusheva A."/>
            <person name="Derks M.F."/>
            <person name="Anvar S.Y."/>
            <person name="Agamennone V."/>
            <person name="Suring W."/>
            <person name="Smit S."/>
            <person name="van Straalen N.M."/>
            <person name="Roelofs D."/>
        </authorList>
    </citation>
    <scope>NUCLEOTIDE SEQUENCE [LARGE SCALE GENOMIC DNA]</scope>
    <source>
        <tissue evidence="2">Mixed pool</tissue>
    </source>
</reference>
<protein>
    <submittedName>
        <fullName evidence="2">Uncharacterized protein</fullName>
    </submittedName>
</protein>
<name>A0A1D2MRT5_ORCCI</name>
<reference evidence="2" key="1">
    <citation type="submission" date="2015-10" db="EMBL/GenBank/DDBJ databases">
        <authorList>
            <person name="Gilbert D.G."/>
        </authorList>
    </citation>
    <scope>NUCLEOTIDE SEQUENCE</scope>
    <source>
        <tissue evidence="2">Mixed pool</tissue>
    </source>
</reference>
<feature type="signal peptide" evidence="1">
    <location>
        <begin position="1"/>
        <end position="19"/>
    </location>
</feature>
<accession>A0A1D2MRT5</accession>
<evidence type="ECO:0000313" key="3">
    <source>
        <dbReference type="EMBL" id="ODM95437.1"/>
    </source>
</evidence>
<dbReference type="Proteomes" id="UP000094527">
    <property type="component" value="Unassembled WGS sequence"/>
</dbReference>
<dbReference type="EMBL" id="LJIJ01000672">
    <property type="protein sequence ID" value="ODM95435.1"/>
    <property type="molecule type" value="Genomic_DNA"/>
</dbReference>
<evidence type="ECO:0000313" key="4">
    <source>
        <dbReference type="Proteomes" id="UP000094527"/>
    </source>
</evidence>
<keyword evidence="1" id="KW-0732">Signal</keyword>
<feature type="chain" id="PRO_5013493699" evidence="1">
    <location>
        <begin position="20"/>
        <end position="36"/>
    </location>
</feature>
<evidence type="ECO:0000256" key="1">
    <source>
        <dbReference type="SAM" id="SignalP"/>
    </source>
</evidence>
<evidence type="ECO:0000313" key="2">
    <source>
        <dbReference type="EMBL" id="ODM95435.1"/>
    </source>
</evidence>
<organism evidence="2 4">
    <name type="scientific">Orchesella cincta</name>
    <name type="common">Springtail</name>
    <name type="synonym">Podura cincta</name>
    <dbReference type="NCBI Taxonomy" id="48709"/>
    <lineage>
        <taxon>Eukaryota</taxon>
        <taxon>Metazoa</taxon>
        <taxon>Ecdysozoa</taxon>
        <taxon>Arthropoda</taxon>
        <taxon>Hexapoda</taxon>
        <taxon>Collembola</taxon>
        <taxon>Entomobryomorpha</taxon>
        <taxon>Entomobryoidea</taxon>
        <taxon>Orchesellidae</taxon>
        <taxon>Orchesellinae</taxon>
        <taxon>Orchesella</taxon>
    </lineage>
</organism>
<dbReference type="AlphaFoldDB" id="A0A1D2MRT5"/>
<dbReference type="EMBL" id="LJIJ01000672">
    <property type="protein sequence ID" value="ODM95437.1"/>
    <property type="molecule type" value="Genomic_DNA"/>
</dbReference>